<dbReference type="Gene3D" id="2.130.10.10">
    <property type="entry name" value="YVTN repeat-like/Quinoprotein amine dehydrogenase"/>
    <property type="match status" value="2"/>
</dbReference>
<proteinExistence type="inferred from homology"/>
<dbReference type="InterPro" id="IPR050282">
    <property type="entry name" value="Cycloisomerase_2"/>
</dbReference>
<protein>
    <recommendedName>
        <fullName evidence="5">6-phosphogluconolactonase (Cycloisomerase 2 family)</fullName>
    </recommendedName>
</protein>
<dbReference type="PANTHER" id="PTHR30344:SF1">
    <property type="entry name" value="6-PHOSPHOGLUCONOLACTONASE"/>
    <property type="match status" value="1"/>
</dbReference>
<comment type="caution">
    <text evidence="3">The sequence shown here is derived from an EMBL/GenBank/DDBJ whole genome shotgun (WGS) entry which is preliminary data.</text>
</comment>
<dbReference type="GO" id="GO:0006006">
    <property type="term" value="P:glucose metabolic process"/>
    <property type="evidence" value="ECO:0007669"/>
    <property type="project" value="UniProtKB-KW"/>
</dbReference>
<organism evidence="3 4">
    <name type="scientific">Edaphobacter acidisoli</name>
    <dbReference type="NCBI Taxonomy" id="2040573"/>
    <lineage>
        <taxon>Bacteria</taxon>
        <taxon>Pseudomonadati</taxon>
        <taxon>Acidobacteriota</taxon>
        <taxon>Terriglobia</taxon>
        <taxon>Terriglobales</taxon>
        <taxon>Acidobacteriaceae</taxon>
        <taxon>Edaphobacter</taxon>
    </lineage>
</organism>
<comment type="similarity">
    <text evidence="1">Belongs to the cycloisomerase 2 family.</text>
</comment>
<evidence type="ECO:0000313" key="4">
    <source>
        <dbReference type="Proteomes" id="UP000648801"/>
    </source>
</evidence>
<dbReference type="EMBL" id="BMJB01000002">
    <property type="protein sequence ID" value="GGA75167.1"/>
    <property type="molecule type" value="Genomic_DNA"/>
</dbReference>
<dbReference type="Proteomes" id="UP000648801">
    <property type="component" value="Unassembled WGS sequence"/>
</dbReference>
<dbReference type="InterPro" id="IPR015943">
    <property type="entry name" value="WD40/YVTN_repeat-like_dom_sf"/>
</dbReference>
<dbReference type="InterPro" id="IPR019405">
    <property type="entry name" value="Lactonase_7-beta_prop"/>
</dbReference>
<dbReference type="PANTHER" id="PTHR30344">
    <property type="entry name" value="6-PHOSPHOGLUCONOLACTONASE-RELATED"/>
    <property type="match status" value="1"/>
</dbReference>
<dbReference type="RefSeq" id="WP_188760159.1">
    <property type="nucleotide sequence ID" value="NZ_BMJB01000002.1"/>
</dbReference>
<keyword evidence="2" id="KW-0313">Glucose metabolism</keyword>
<gene>
    <name evidence="3" type="ORF">GCM10011507_28200</name>
</gene>
<dbReference type="PROSITE" id="PS51257">
    <property type="entry name" value="PROKAR_LIPOPROTEIN"/>
    <property type="match status" value="1"/>
</dbReference>
<evidence type="ECO:0000313" key="3">
    <source>
        <dbReference type="EMBL" id="GGA75167.1"/>
    </source>
</evidence>
<keyword evidence="4" id="KW-1185">Reference proteome</keyword>
<dbReference type="SUPFAM" id="SSF75011">
    <property type="entry name" value="3-carboxy-cis,cis-mucoante lactonizing enzyme"/>
    <property type="match status" value="1"/>
</dbReference>
<name>A0A916RZI4_9BACT</name>
<reference evidence="3" key="1">
    <citation type="journal article" date="2014" name="Int. J. Syst. Evol. Microbiol.">
        <title>Complete genome sequence of Corynebacterium casei LMG S-19264T (=DSM 44701T), isolated from a smear-ripened cheese.</title>
        <authorList>
            <consortium name="US DOE Joint Genome Institute (JGI-PGF)"/>
            <person name="Walter F."/>
            <person name="Albersmeier A."/>
            <person name="Kalinowski J."/>
            <person name="Ruckert C."/>
        </authorList>
    </citation>
    <scope>NUCLEOTIDE SEQUENCE</scope>
    <source>
        <strain evidence="3">CGMCC 1.15447</strain>
    </source>
</reference>
<keyword evidence="2" id="KW-0119">Carbohydrate metabolism</keyword>
<evidence type="ECO:0000256" key="1">
    <source>
        <dbReference type="ARBA" id="ARBA00005564"/>
    </source>
</evidence>
<reference evidence="3" key="2">
    <citation type="submission" date="2020-09" db="EMBL/GenBank/DDBJ databases">
        <authorList>
            <person name="Sun Q."/>
            <person name="Zhou Y."/>
        </authorList>
    </citation>
    <scope>NUCLEOTIDE SEQUENCE</scope>
    <source>
        <strain evidence="3">CGMCC 1.15447</strain>
    </source>
</reference>
<dbReference type="Pfam" id="PF10282">
    <property type="entry name" value="Lactonase"/>
    <property type="match status" value="2"/>
</dbReference>
<dbReference type="GO" id="GO:0005829">
    <property type="term" value="C:cytosol"/>
    <property type="evidence" value="ECO:0007669"/>
    <property type="project" value="TreeGrafter"/>
</dbReference>
<evidence type="ECO:0008006" key="5">
    <source>
        <dbReference type="Google" id="ProtNLM"/>
    </source>
</evidence>
<dbReference type="GO" id="GO:0017057">
    <property type="term" value="F:6-phosphogluconolactonase activity"/>
    <property type="evidence" value="ECO:0007669"/>
    <property type="project" value="TreeGrafter"/>
</dbReference>
<sequence length="439" mass="44705">MKLNKLGRGALASIVSVALGLGLTACSRDYVLSYVYVTNAKPASAGATNGAVTAYAVDYLQGTLTPLPDSPIAAGKNPVTDVATPNGQTLYVINHDDSTVMQFSIGTDGKLYLKNTVNITGSFPTAAAVDATGTFLYVTFTYQVGPNNTQLYSPASPGPGGVTVFKIGSDGSLTPQSTTNVGMNPIAIAISRPVCATINTGGASATNCELTGATSNNGYYNTFVYVVDQEPQPNATVLGFTQNTSTGALTPAPGTTITTVAGKTVATGYAAGVAPSAVAVDPSTRFVYVTDQLTNQLYGFNITTGGGLSTMVSSPFATGQFPVAVTIDPRGLYMYVANKNSGTISAYAIDAKSGSPSGTVGSTATTVGTQPTCIGIDPSLGIYTYVSNNLDASVSALQLNPHNGALTTIQNSPFPSSGLPTCLAVVAASNQHPTQFVVQ</sequence>
<evidence type="ECO:0000256" key="2">
    <source>
        <dbReference type="ARBA" id="ARBA00022526"/>
    </source>
</evidence>
<dbReference type="AlphaFoldDB" id="A0A916RZI4"/>
<accession>A0A916RZI4</accession>